<dbReference type="Pfam" id="PF00534">
    <property type="entry name" value="Glycos_transf_1"/>
    <property type="match status" value="1"/>
</dbReference>
<accession>X1QD19</accession>
<feature type="non-terminal residue" evidence="2">
    <location>
        <position position="122"/>
    </location>
</feature>
<comment type="caution">
    <text evidence="2">The sequence shown here is derived from an EMBL/GenBank/DDBJ whole genome shotgun (WGS) entry which is preliminary data.</text>
</comment>
<protein>
    <recommendedName>
        <fullName evidence="1">Glycosyl transferase family 1 domain-containing protein</fullName>
    </recommendedName>
</protein>
<dbReference type="GO" id="GO:0016757">
    <property type="term" value="F:glycosyltransferase activity"/>
    <property type="evidence" value="ECO:0007669"/>
    <property type="project" value="InterPro"/>
</dbReference>
<reference evidence="2" key="1">
    <citation type="journal article" date="2014" name="Front. Microbiol.">
        <title>High frequency of phylogenetically diverse reductive dehalogenase-homologous genes in deep subseafloor sedimentary metagenomes.</title>
        <authorList>
            <person name="Kawai M."/>
            <person name="Futagami T."/>
            <person name="Toyoda A."/>
            <person name="Takaki Y."/>
            <person name="Nishi S."/>
            <person name="Hori S."/>
            <person name="Arai W."/>
            <person name="Tsubouchi T."/>
            <person name="Morono Y."/>
            <person name="Uchiyama I."/>
            <person name="Ito T."/>
            <person name="Fujiyama A."/>
            <person name="Inagaki F."/>
            <person name="Takami H."/>
        </authorList>
    </citation>
    <scope>NUCLEOTIDE SEQUENCE</scope>
    <source>
        <strain evidence="2">Expedition CK06-06</strain>
    </source>
</reference>
<dbReference type="Gene3D" id="3.40.50.2000">
    <property type="entry name" value="Glycogen Phosphorylase B"/>
    <property type="match status" value="1"/>
</dbReference>
<feature type="domain" description="Glycosyl transferase family 1" evidence="1">
    <location>
        <begin position="2"/>
        <end position="122"/>
    </location>
</feature>
<gene>
    <name evidence="2" type="ORF">S06H3_61453</name>
</gene>
<dbReference type="PANTHER" id="PTHR45947:SF3">
    <property type="entry name" value="SULFOQUINOVOSYL TRANSFERASE SQD2"/>
    <property type="match status" value="1"/>
</dbReference>
<proteinExistence type="predicted"/>
<dbReference type="EMBL" id="BARV01040301">
    <property type="protein sequence ID" value="GAI52706.1"/>
    <property type="molecule type" value="Genomic_DNA"/>
</dbReference>
<evidence type="ECO:0000259" key="1">
    <source>
        <dbReference type="Pfam" id="PF00534"/>
    </source>
</evidence>
<dbReference type="InterPro" id="IPR050194">
    <property type="entry name" value="Glycosyltransferase_grp1"/>
</dbReference>
<name>X1QD19_9ZZZZ</name>
<dbReference type="SUPFAM" id="SSF53756">
    <property type="entry name" value="UDP-Glycosyltransferase/glycogen phosphorylase"/>
    <property type="match status" value="1"/>
</dbReference>
<sequence>MLFFGYLSPYKSPDILLKAFPKILKEMPNTLLVFAGSGVMKEDLERLSVKLGVGNNVKFSGFVGKEQRPLYYKAADVFCLPSTMSTESFGIVNLEAMACGVPIVASKIGGIPDIVKDGENGL</sequence>
<dbReference type="AlphaFoldDB" id="X1QD19"/>
<organism evidence="2">
    <name type="scientific">marine sediment metagenome</name>
    <dbReference type="NCBI Taxonomy" id="412755"/>
    <lineage>
        <taxon>unclassified sequences</taxon>
        <taxon>metagenomes</taxon>
        <taxon>ecological metagenomes</taxon>
    </lineage>
</organism>
<dbReference type="PANTHER" id="PTHR45947">
    <property type="entry name" value="SULFOQUINOVOSYL TRANSFERASE SQD2"/>
    <property type="match status" value="1"/>
</dbReference>
<evidence type="ECO:0000313" key="2">
    <source>
        <dbReference type="EMBL" id="GAI52706.1"/>
    </source>
</evidence>
<dbReference type="CDD" id="cd03801">
    <property type="entry name" value="GT4_PimA-like"/>
    <property type="match status" value="1"/>
</dbReference>
<dbReference type="InterPro" id="IPR001296">
    <property type="entry name" value="Glyco_trans_1"/>
</dbReference>